<evidence type="ECO:0000256" key="1">
    <source>
        <dbReference type="ARBA" id="ARBA00004429"/>
    </source>
</evidence>
<evidence type="ECO:0000256" key="8">
    <source>
        <dbReference type="SAM" id="Phobius"/>
    </source>
</evidence>
<evidence type="ECO:0000259" key="10">
    <source>
        <dbReference type="Pfam" id="PF08019"/>
    </source>
</evidence>
<dbReference type="InterPro" id="IPR040423">
    <property type="entry name" value="PEA_transferase"/>
</dbReference>
<dbReference type="EMBL" id="FPHD01000040">
    <property type="protein sequence ID" value="SFV56792.1"/>
    <property type="molecule type" value="Genomic_DNA"/>
</dbReference>
<keyword evidence="6 8" id="KW-1133">Transmembrane helix</keyword>
<evidence type="ECO:0000256" key="5">
    <source>
        <dbReference type="ARBA" id="ARBA00022692"/>
    </source>
</evidence>
<evidence type="ECO:0000256" key="6">
    <source>
        <dbReference type="ARBA" id="ARBA00022989"/>
    </source>
</evidence>
<evidence type="ECO:0000256" key="7">
    <source>
        <dbReference type="ARBA" id="ARBA00023136"/>
    </source>
</evidence>
<feature type="transmembrane region" description="Helical" evidence="8">
    <location>
        <begin position="76"/>
        <end position="96"/>
    </location>
</feature>
<dbReference type="InterPro" id="IPR058130">
    <property type="entry name" value="PEA_transf_C"/>
</dbReference>
<proteinExistence type="predicted"/>
<comment type="subcellular location">
    <subcellularLocation>
        <location evidence="1">Cell inner membrane</location>
        <topology evidence="1">Multi-pass membrane protein</topology>
    </subcellularLocation>
</comment>
<feature type="domain" description="Phosphoethanolamine transferase N-terminal" evidence="10">
    <location>
        <begin position="15"/>
        <end position="162"/>
    </location>
</feature>
<name>A0A1W1BTK7_9ZZZZ</name>
<gene>
    <name evidence="11" type="ORF">MNB_SV-8-210</name>
</gene>
<feature type="transmembrane region" description="Helical" evidence="8">
    <location>
        <begin position="116"/>
        <end position="135"/>
    </location>
</feature>
<keyword evidence="7 8" id="KW-0472">Membrane</keyword>
<dbReference type="AlphaFoldDB" id="A0A1W1BTK7"/>
<dbReference type="InterPro" id="IPR017850">
    <property type="entry name" value="Alkaline_phosphatase_core_sf"/>
</dbReference>
<dbReference type="InterPro" id="IPR000917">
    <property type="entry name" value="Sulfatase_N"/>
</dbReference>
<keyword evidence="3" id="KW-0997">Cell inner membrane</keyword>
<reference evidence="11" key="1">
    <citation type="submission" date="2016-10" db="EMBL/GenBank/DDBJ databases">
        <authorList>
            <person name="de Groot N.N."/>
        </authorList>
    </citation>
    <scope>NUCLEOTIDE SEQUENCE</scope>
</reference>
<dbReference type="PANTHER" id="PTHR30443:SF0">
    <property type="entry name" value="PHOSPHOETHANOLAMINE TRANSFERASE EPTA"/>
    <property type="match status" value="1"/>
</dbReference>
<feature type="domain" description="Sulfatase N-terminal" evidence="9">
    <location>
        <begin position="190"/>
        <end position="473"/>
    </location>
</feature>
<protein>
    <submittedName>
        <fullName evidence="11">Probable integral membrane protein</fullName>
    </submittedName>
</protein>
<keyword evidence="2" id="KW-1003">Cell membrane</keyword>
<dbReference type="Pfam" id="PF08019">
    <property type="entry name" value="EptA_B_N"/>
    <property type="match status" value="1"/>
</dbReference>
<feature type="transmembrane region" description="Helical" evidence="8">
    <location>
        <begin position="6"/>
        <end position="25"/>
    </location>
</feature>
<keyword evidence="5 8" id="KW-0812">Transmembrane</keyword>
<sequence>MANSAFILSLAVLLYALIVILLTLVSSRYILKPIIIISLILAAFIAYFMQSYNIVIDKTMIANILQTDINESGDLISFKLLIYVVFLGLVPSYIIYKTPLIYRSFKTELFSRIKLFIIHLLLILVILFSFSKFYASFFREHRILRLYTNPVTAVYNLVSYSYGQFKDKNIPMKKIGLDAREIKKDNKRKIVIMVVGEAARSDHFSLNGYKKKTNPLLEKEQIINFPQMYSCGTATAISVPCMFSMYNRVDYDSSKGHHTYSVLDVLSHAGIQILWRDNNSDSKGVALRVSHENYKSPKLNTVCDTECRDMGMLKGLKKVISKSNKDILIVLHQMGNHGPEYFKRYPKRFEKFTPVCKTNQLEECTKEEINNAYDNALLYTDYFLAHVIDFLKTYDKTAQTAMIYMADHGESLGENGIYLHGLPYFIAPEAQKHIGSIMWFGENFPTDREKIKKLSKQKYSQDNLFSTLLGVFNVQTKVYKKKMDILAQ</sequence>
<feature type="transmembrane region" description="Helical" evidence="8">
    <location>
        <begin position="34"/>
        <end position="56"/>
    </location>
</feature>
<dbReference type="NCBIfam" id="NF028537">
    <property type="entry name" value="P_eth_NH2_trans"/>
    <property type="match status" value="1"/>
</dbReference>
<dbReference type="GO" id="GO:0009244">
    <property type="term" value="P:lipopolysaccharide core region biosynthetic process"/>
    <property type="evidence" value="ECO:0007669"/>
    <property type="project" value="TreeGrafter"/>
</dbReference>
<dbReference type="CDD" id="cd16017">
    <property type="entry name" value="LptA"/>
    <property type="match status" value="1"/>
</dbReference>
<dbReference type="PANTHER" id="PTHR30443">
    <property type="entry name" value="INNER MEMBRANE PROTEIN"/>
    <property type="match status" value="1"/>
</dbReference>
<organism evidence="11">
    <name type="scientific">hydrothermal vent metagenome</name>
    <dbReference type="NCBI Taxonomy" id="652676"/>
    <lineage>
        <taxon>unclassified sequences</taxon>
        <taxon>metagenomes</taxon>
        <taxon>ecological metagenomes</taxon>
    </lineage>
</organism>
<dbReference type="Pfam" id="PF00884">
    <property type="entry name" value="Sulfatase"/>
    <property type="match status" value="1"/>
</dbReference>
<dbReference type="SUPFAM" id="SSF53649">
    <property type="entry name" value="Alkaline phosphatase-like"/>
    <property type="match status" value="1"/>
</dbReference>
<dbReference type="GO" id="GO:0016776">
    <property type="term" value="F:phosphotransferase activity, phosphate group as acceptor"/>
    <property type="evidence" value="ECO:0007669"/>
    <property type="project" value="TreeGrafter"/>
</dbReference>
<dbReference type="InterPro" id="IPR012549">
    <property type="entry name" value="EptA-like_N"/>
</dbReference>
<keyword evidence="4" id="KW-0808">Transferase</keyword>
<evidence type="ECO:0000313" key="11">
    <source>
        <dbReference type="EMBL" id="SFV56792.1"/>
    </source>
</evidence>
<dbReference type="GO" id="GO:0005886">
    <property type="term" value="C:plasma membrane"/>
    <property type="evidence" value="ECO:0007669"/>
    <property type="project" value="UniProtKB-SubCell"/>
</dbReference>
<dbReference type="Gene3D" id="3.40.720.10">
    <property type="entry name" value="Alkaline Phosphatase, subunit A"/>
    <property type="match status" value="1"/>
</dbReference>
<evidence type="ECO:0000256" key="4">
    <source>
        <dbReference type="ARBA" id="ARBA00022679"/>
    </source>
</evidence>
<accession>A0A1W1BTK7</accession>
<evidence type="ECO:0000256" key="2">
    <source>
        <dbReference type="ARBA" id="ARBA00022475"/>
    </source>
</evidence>
<evidence type="ECO:0000259" key="9">
    <source>
        <dbReference type="Pfam" id="PF00884"/>
    </source>
</evidence>
<evidence type="ECO:0000256" key="3">
    <source>
        <dbReference type="ARBA" id="ARBA00022519"/>
    </source>
</evidence>